<dbReference type="Gene3D" id="1.10.287.130">
    <property type="match status" value="1"/>
</dbReference>
<evidence type="ECO:0000259" key="8">
    <source>
        <dbReference type="PROSITE" id="PS50109"/>
    </source>
</evidence>
<feature type="transmembrane region" description="Helical" evidence="7">
    <location>
        <begin position="237"/>
        <end position="253"/>
    </location>
</feature>
<dbReference type="InterPro" id="IPR036097">
    <property type="entry name" value="HisK_dim/P_sf"/>
</dbReference>
<dbReference type="Pfam" id="PF02518">
    <property type="entry name" value="HATPase_c"/>
    <property type="match status" value="1"/>
</dbReference>
<feature type="transmembrane region" description="Helical" evidence="7">
    <location>
        <begin position="305"/>
        <end position="322"/>
    </location>
</feature>
<dbReference type="PANTHER" id="PTHR43711:SF1">
    <property type="entry name" value="HISTIDINE KINASE 1"/>
    <property type="match status" value="1"/>
</dbReference>
<dbReference type="RefSeq" id="WP_233495065.1">
    <property type="nucleotide sequence ID" value="NZ_CYIG01000027.1"/>
</dbReference>
<dbReference type="Proteomes" id="UP000183656">
    <property type="component" value="Unassembled WGS sequence"/>
</dbReference>
<dbReference type="STRING" id="343013.SAMN04489707_102914"/>
<dbReference type="SUPFAM" id="SSF47384">
    <property type="entry name" value="Homodimeric domain of signal transducing histidine kinase"/>
    <property type="match status" value="1"/>
</dbReference>
<evidence type="ECO:0000256" key="7">
    <source>
        <dbReference type="SAM" id="Phobius"/>
    </source>
</evidence>
<name>A0A1I7JQ71_9BURK</name>
<comment type="catalytic activity">
    <reaction evidence="1">
        <text>ATP + protein L-histidine = ADP + protein N-phospho-L-histidine.</text>
        <dbReference type="EC" id="2.7.13.3"/>
    </reaction>
</comment>
<dbReference type="InterPro" id="IPR011622">
    <property type="entry name" value="7TMR_DISM_rcpt_extracell_dom2"/>
</dbReference>
<dbReference type="PRINTS" id="PR00344">
    <property type="entry name" value="BCTRLSENSOR"/>
</dbReference>
<dbReference type="Pfam" id="PF07696">
    <property type="entry name" value="7TMR-DISMED2"/>
    <property type="match status" value="1"/>
</dbReference>
<dbReference type="InterPro" id="IPR003661">
    <property type="entry name" value="HisK_dim/P_dom"/>
</dbReference>
<accession>A0A1I7JQ71</accession>
<keyword evidence="7" id="KW-0472">Membrane</keyword>
<dbReference type="Gene3D" id="3.30.565.10">
    <property type="entry name" value="Histidine kinase-like ATPase, C-terminal domain"/>
    <property type="match status" value="1"/>
</dbReference>
<feature type="transmembrane region" description="Helical" evidence="7">
    <location>
        <begin position="273"/>
        <end position="293"/>
    </location>
</feature>
<keyword evidence="5 9" id="KW-0418">Kinase</keyword>
<dbReference type="InterPro" id="IPR050736">
    <property type="entry name" value="Sensor_HK_Regulatory"/>
</dbReference>
<dbReference type="InterPro" id="IPR003594">
    <property type="entry name" value="HATPase_dom"/>
</dbReference>
<keyword evidence="6" id="KW-0902">Two-component regulatory system</keyword>
<proteinExistence type="predicted"/>
<evidence type="ECO:0000256" key="3">
    <source>
        <dbReference type="ARBA" id="ARBA00022553"/>
    </source>
</evidence>
<feature type="transmembrane region" description="Helical" evidence="7">
    <location>
        <begin position="361"/>
        <end position="382"/>
    </location>
</feature>
<feature type="transmembrane region" description="Helical" evidence="7">
    <location>
        <begin position="328"/>
        <end position="349"/>
    </location>
</feature>
<dbReference type="PANTHER" id="PTHR43711">
    <property type="entry name" value="TWO-COMPONENT HISTIDINE KINASE"/>
    <property type="match status" value="1"/>
</dbReference>
<dbReference type="InterPro" id="IPR036890">
    <property type="entry name" value="HATPase_C_sf"/>
</dbReference>
<feature type="domain" description="Histidine kinase" evidence="8">
    <location>
        <begin position="478"/>
        <end position="691"/>
    </location>
</feature>
<evidence type="ECO:0000256" key="6">
    <source>
        <dbReference type="ARBA" id="ARBA00023012"/>
    </source>
</evidence>
<dbReference type="SMART" id="SM00387">
    <property type="entry name" value="HATPase_c"/>
    <property type="match status" value="1"/>
</dbReference>
<dbReference type="EC" id="2.7.13.3" evidence="2"/>
<dbReference type="AlphaFoldDB" id="A0A1I7JQ71"/>
<feature type="transmembrane region" description="Helical" evidence="7">
    <location>
        <begin position="24"/>
        <end position="47"/>
    </location>
</feature>
<protein>
    <recommendedName>
        <fullName evidence="2">histidine kinase</fullName>
        <ecNumber evidence="2">2.7.13.3</ecNumber>
    </recommendedName>
</protein>
<evidence type="ECO:0000256" key="1">
    <source>
        <dbReference type="ARBA" id="ARBA00000085"/>
    </source>
</evidence>
<keyword evidence="3" id="KW-0597">Phosphoprotein</keyword>
<dbReference type="CDD" id="cd00082">
    <property type="entry name" value="HisKA"/>
    <property type="match status" value="1"/>
</dbReference>
<sequence>MTPGHAMAPGLPAASARRGRLGRLLLPGWFVLSLGLVALAILGPSLWPGGARGLQLGLGIPLQALADPGGTLALADVLALPDAAFTRLDAPLSQGYTRDIYWLKATAPAAAPGDATPAPARRLWLSILPSYLDSVTLYQPGGDGSGHWQAQRSGDTVPMAQRLRVRQLMFPLREGQPFILRVQTTSPMQLDATVWRSPALLAHLSGVEWASGVHQGINFALVLLVAGAALFLRLRSLWALAAGATATLVHGALDRGYLQVWLPGAPPLWGDLAVKLGTLMLPIALSWQFRALLTQGSRWRRTDRALLALGVAPLLCLPSIPLGRYEDWAWIGVAAPWAISALFAVVAWSNLLRERCSMVNVLMAGPSTLYGVMGLYVTAAYTGLVQLPPIETSVLWQLNTLLVNIVVTVALGAGLYQRFGDAMRRQAHLYARLAKSEHALEERVRQRTAELQQTQNALHAALHGERALRQEQRQFFAMINHEFRTPLAVVDSAATEQQAFPGPETAPQVERAAQIRRACRRLMALVDNCLLSDRLDAQAFKPQWRDVPLADIVDAAAELVQWSRRHHLRLDTARAPAWWTCDPALVRIALSNLVDNAVKHAQPGEIVLSAHSPAPGLLALAVSDQGPGLPPEAAQHLFARYERGARTGQASGYGLGLWVARRIAQLHGGDVQATASAQGGTCFTLTLASGGAAASAGCSSFNS</sequence>
<gene>
    <name evidence="9" type="ORF">SAMN04489707_102914</name>
</gene>
<dbReference type="Gene3D" id="2.60.40.2380">
    <property type="match status" value="1"/>
</dbReference>
<dbReference type="PROSITE" id="PS50109">
    <property type="entry name" value="HIS_KIN"/>
    <property type="match status" value="1"/>
</dbReference>
<dbReference type="InterPro" id="IPR005467">
    <property type="entry name" value="His_kinase_dom"/>
</dbReference>
<dbReference type="Pfam" id="PF00512">
    <property type="entry name" value="HisKA"/>
    <property type="match status" value="1"/>
</dbReference>
<dbReference type="EMBL" id="FPBX01000029">
    <property type="protein sequence ID" value="SFU87332.1"/>
    <property type="molecule type" value="Genomic_DNA"/>
</dbReference>
<evidence type="ECO:0000313" key="9">
    <source>
        <dbReference type="EMBL" id="SFU87332.1"/>
    </source>
</evidence>
<reference evidence="9 10" key="1">
    <citation type="submission" date="2016-10" db="EMBL/GenBank/DDBJ databases">
        <authorList>
            <person name="de Groot N.N."/>
        </authorList>
    </citation>
    <scope>NUCLEOTIDE SEQUENCE [LARGE SCALE GENOMIC DNA]</scope>
    <source>
        <strain evidence="9 10">R-24608</strain>
    </source>
</reference>
<dbReference type="GO" id="GO:0000155">
    <property type="term" value="F:phosphorelay sensor kinase activity"/>
    <property type="evidence" value="ECO:0007669"/>
    <property type="project" value="InterPro"/>
</dbReference>
<organism evidence="9 10">
    <name type="scientific">Paenacidovorax caeni</name>
    <dbReference type="NCBI Taxonomy" id="343013"/>
    <lineage>
        <taxon>Bacteria</taxon>
        <taxon>Pseudomonadati</taxon>
        <taxon>Pseudomonadota</taxon>
        <taxon>Betaproteobacteria</taxon>
        <taxon>Burkholderiales</taxon>
        <taxon>Comamonadaceae</taxon>
        <taxon>Paenacidovorax</taxon>
    </lineage>
</organism>
<evidence type="ECO:0000256" key="5">
    <source>
        <dbReference type="ARBA" id="ARBA00022777"/>
    </source>
</evidence>
<evidence type="ECO:0000256" key="4">
    <source>
        <dbReference type="ARBA" id="ARBA00022679"/>
    </source>
</evidence>
<feature type="transmembrane region" description="Helical" evidence="7">
    <location>
        <begin position="213"/>
        <end position="232"/>
    </location>
</feature>
<feature type="transmembrane region" description="Helical" evidence="7">
    <location>
        <begin position="394"/>
        <end position="416"/>
    </location>
</feature>
<dbReference type="SUPFAM" id="SSF55874">
    <property type="entry name" value="ATPase domain of HSP90 chaperone/DNA topoisomerase II/histidine kinase"/>
    <property type="match status" value="1"/>
</dbReference>
<keyword evidence="7" id="KW-0812">Transmembrane</keyword>
<dbReference type="CDD" id="cd00075">
    <property type="entry name" value="HATPase"/>
    <property type="match status" value="1"/>
</dbReference>
<evidence type="ECO:0000313" key="10">
    <source>
        <dbReference type="Proteomes" id="UP000183656"/>
    </source>
</evidence>
<keyword evidence="7" id="KW-1133">Transmembrane helix</keyword>
<evidence type="ECO:0000256" key="2">
    <source>
        <dbReference type="ARBA" id="ARBA00012438"/>
    </source>
</evidence>
<keyword evidence="10" id="KW-1185">Reference proteome</keyword>
<dbReference type="InterPro" id="IPR004358">
    <property type="entry name" value="Sig_transdc_His_kin-like_C"/>
</dbReference>
<dbReference type="SMART" id="SM00388">
    <property type="entry name" value="HisKA"/>
    <property type="match status" value="1"/>
</dbReference>
<keyword evidence="4" id="KW-0808">Transferase</keyword>